<dbReference type="CDD" id="cd16450">
    <property type="entry name" value="mRING-C3HGC3_RFWD3"/>
    <property type="match status" value="1"/>
</dbReference>
<evidence type="ECO:0000256" key="2">
    <source>
        <dbReference type="PROSITE-ProRule" id="PRU00175"/>
    </source>
</evidence>
<dbReference type="AlphaFoldDB" id="A0AA88GSR5"/>
<feature type="compositionally biased region" description="Basic residues" evidence="4">
    <location>
        <begin position="835"/>
        <end position="846"/>
    </location>
</feature>
<dbReference type="Gene3D" id="2.130.10.10">
    <property type="entry name" value="YVTN repeat-like/Quinoprotein amine dehydrogenase"/>
    <property type="match status" value="1"/>
</dbReference>
<accession>A0AA88GSR5</accession>
<dbReference type="Pfam" id="PF11069">
    <property type="entry name" value="CFAP298"/>
    <property type="match status" value="1"/>
</dbReference>
<keyword evidence="2" id="KW-0479">Metal-binding</keyword>
<feature type="region of interest" description="Disordered" evidence="4">
    <location>
        <begin position="307"/>
        <end position="328"/>
    </location>
</feature>
<keyword evidence="7" id="KW-1185">Reference proteome</keyword>
<feature type="region of interest" description="Disordered" evidence="4">
    <location>
        <begin position="65"/>
        <end position="96"/>
    </location>
</feature>
<dbReference type="SUPFAM" id="SSF57850">
    <property type="entry name" value="RING/U-box"/>
    <property type="match status" value="1"/>
</dbReference>
<proteinExistence type="inferred from homology"/>
<comment type="similarity">
    <text evidence="1">Belongs to the CFAP298 family.</text>
</comment>
<dbReference type="InterPro" id="IPR036322">
    <property type="entry name" value="WD40_repeat_dom_sf"/>
</dbReference>
<dbReference type="GO" id="GO:0003352">
    <property type="term" value="P:regulation of cilium movement"/>
    <property type="evidence" value="ECO:0007669"/>
    <property type="project" value="InterPro"/>
</dbReference>
<dbReference type="InterPro" id="IPR056527">
    <property type="entry name" value="WD40_RFWD3"/>
</dbReference>
<dbReference type="Gene3D" id="3.30.40.10">
    <property type="entry name" value="Zinc/RING finger domain, C3HC4 (zinc finger)"/>
    <property type="match status" value="1"/>
</dbReference>
<dbReference type="PROSITE" id="PS50089">
    <property type="entry name" value="ZF_RING_2"/>
    <property type="match status" value="1"/>
</dbReference>
<feature type="compositionally biased region" description="Low complexity" evidence="4">
    <location>
        <begin position="258"/>
        <end position="276"/>
    </location>
</feature>
<dbReference type="PANTHER" id="PTHR13238:SF0">
    <property type="entry name" value="CILIA- AND FLAGELLA-ASSOCIATED PROTEIN 298"/>
    <property type="match status" value="1"/>
</dbReference>
<dbReference type="InterPro" id="IPR021298">
    <property type="entry name" value="CFAP298"/>
</dbReference>
<organism evidence="6 7">
    <name type="scientific">Naegleria lovaniensis</name>
    <name type="common">Amoeba</name>
    <dbReference type="NCBI Taxonomy" id="51637"/>
    <lineage>
        <taxon>Eukaryota</taxon>
        <taxon>Discoba</taxon>
        <taxon>Heterolobosea</taxon>
        <taxon>Tetramitia</taxon>
        <taxon>Eutetramitia</taxon>
        <taxon>Vahlkampfiidae</taxon>
        <taxon>Naegleria</taxon>
    </lineage>
</organism>
<keyword evidence="3" id="KW-0175">Coiled coil</keyword>
<dbReference type="InterPro" id="IPR001841">
    <property type="entry name" value="Znf_RING"/>
</dbReference>
<evidence type="ECO:0000256" key="4">
    <source>
        <dbReference type="SAM" id="MobiDB-lite"/>
    </source>
</evidence>
<feature type="region of interest" description="Disordered" evidence="4">
    <location>
        <begin position="784"/>
        <end position="803"/>
    </location>
</feature>
<keyword evidence="2" id="KW-0862">Zinc</keyword>
<gene>
    <name evidence="6" type="ORF">C9374_002803</name>
</gene>
<evidence type="ECO:0000313" key="7">
    <source>
        <dbReference type="Proteomes" id="UP000816034"/>
    </source>
</evidence>
<evidence type="ECO:0000256" key="1">
    <source>
        <dbReference type="ARBA" id="ARBA00009619"/>
    </source>
</evidence>
<feature type="compositionally biased region" description="Basic and acidic residues" evidence="4">
    <location>
        <begin position="817"/>
        <end position="827"/>
    </location>
</feature>
<dbReference type="Proteomes" id="UP000816034">
    <property type="component" value="Unassembled WGS sequence"/>
</dbReference>
<dbReference type="InterPro" id="IPR015943">
    <property type="entry name" value="WD40/YVTN_repeat-like_dom_sf"/>
</dbReference>
<dbReference type="EMBL" id="PYSW02000016">
    <property type="protein sequence ID" value="KAG2386357.1"/>
    <property type="molecule type" value="Genomic_DNA"/>
</dbReference>
<dbReference type="Pfam" id="PF13639">
    <property type="entry name" value="zf-RING_2"/>
    <property type="match status" value="1"/>
</dbReference>
<dbReference type="RefSeq" id="XP_044550349.1">
    <property type="nucleotide sequence ID" value="XM_044692261.1"/>
</dbReference>
<dbReference type="GeneID" id="68095258"/>
<evidence type="ECO:0000256" key="3">
    <source>
        <dbReference type="SAM" id="Coils"/>
    </source>
</evidence>
<keyword evidence="2" id="KW-0863">Zinc-finger</keyword>
<dbReference type="SUPFAM" id="SSF50978">
    <property type="entry name" value="WD40 repeat-like"/>
    <property type="match status" value="1"/>
</dbReference>
<protein>
    <recommendedName>
        <fullName evidence="5">RING-type domain-containing protein</fullName>
    </recommendedName>
</protein>
<name>A0AA88GSR5_NAELO</name>
<sequence>MVYIKVKHSEKDMFMFEAHYETDLDTVIRGVASINNLRVRLKNLVSELKRLKEKGPVLPERSLDEMPKIEELSLNDDEEDEAKQNSEPCYGSPISDPNLVSTVNKVIEEAEHVLSAEKANQKISVSEHDLLECIMKVKGVIAMAYPMGLPSTDPILKILDEKFVTKEMYDPETCTMWFCGKEFPRNTKLMDNKSIGRNDKTQIIAKLAKKGSGAPPREQPVSEEDQKRLMAYYYKKQEEQKKLLEDEDLAFTSDRKPPSTTSSPHKSSAHSSTSSSINAKKESNSGSSSTTELELPMKGLLQRNNHNLLSTPKNHHQQQQKRLLDSVDQSSCKQMISIHNKDYDDDDHSSVYSFDSILPSPPSITVQQIEKNVFDNDEPFSTNAMNIHHSRSFMSSNHSKRNLNHDIKLSQEQGSDEESDDDSDDELRLFSMKKSKKKIESNKKRKVSQPNVCLTKFEKLEADNTTSDGNEIKLVNPSLVVTQQQMNTKEEQASKISHEIQECGVENTPLEQSKPLKGTASELVLGDITSHDNIDTLQEPLMDEEFIVSLTPELEEQQAVTAEQEETLSTVNNVMNNNNAINFTQAQHENTGTDDATTVTADVHPIEDILDLEFNDELHSPTQQLFEKQTISEDEDTNIEVIVPKKMIDACTQTDKVYIPSYSVRNDAGDKNNICSICLHAWSSTGLHQVCCLGCGHLFGKNCIEKWLKKNSTCPKCKKQADRSNIRLLYIDNISAVDSQRLDQLEKQLEQEAHLRKTLETMKNGLELRVKMLMEQLGQSGSAVIQTSSVDSNSEQKEADQRKSLIQRSLELAERKKRDHILNDTEGSRVIQSSKSKKNQFPRKRSGTSPKQLFQLPLENSSLIELSNPSLDSKAASLLVSFESRDKTCGFYSFTNIDQLAQKPSLLLQSKKIVHNSPLTCIKAHYLLNIDGTTNNFDGYSVNVNSSNTHLILTSSLDKTVRITDSRQSGMSNSVCFCPYLTSATELEYESITCCEWNRSNANYCFASLSNGSILCYDIRKPSEPFLITGDKSYTQLHSMFHVPNVGLIVANSQSIRCYDENYSGYTKSYHLFSGNITSLRFNHVTNTCMFVGKENAKQSSIQFFKLNDKIQAICTDTLDISHKEELLNRPVFISSHKNNTLAIPKPNDHCVEIYRSYGDKELQLFTEIVENDNNSPIQNVSLFDNDVFVLTTQHLSMYHI</sequence>
<feature type="compositionally biased region" description="Polar residues" evidence="4">
    <location>
        <begin position="784"/>
        <end position="793"/>
    </location>
</feature>
<feature type="region of interest" description="Disordered" evidence="4">
    <location>
        <begin position="245"/>
        <end position="293"/>
    </location>
</feature>
<evidence type="ECO:0000313" key="6">
    <source>
        <dbReference type="EMBL" id="KAG2386357.1"/>
    </source>
</evidence>
<dbReference type="InterPro" id="IPR013083">
    <property type="entry name" value="Znf_RING/FYVE/PHD"/>
</dbReference>
<feature type="compositionally biased region" description="Basic and acidic residues" evidence="4">
    <location>
        <begin position="794"/>
        <end position="803"/>
    </location>
</feature>
<feature type="domain" description="RING-type" evidence="5">
    <location>
        <begin position="675"/>
        <end position="718"/>
    </location>
</feature>
<feature type="region of interest" description="Disordered" evidence="4">
    <location>
        <begin position="817"/>
        <end position="852"/>
    </location>
</feature>
<dbReference type="GO" id="GO:0008270">
    <property type="term" value="F:zinc ion binding"/>
    <property type="evidence" value="ECO:0007669"/>
    <property type="project" value="UniProtKB-KW"/>
</dbReference>
<reference evidence="6 7" key="1">
    <citation type="journal article" date="2018" name="BMC Genomics">
        <title>The genome of Naegleria lovaniensis, the basis for a comparative approach to unravel pathogenicity factors of the human pathogenic amoeba N. fowleri.</title>
        <authorList>
            <person name="Liechti N."/>
            <person name="Schurch N."/>
            <person name="Bruggmann R."/>
            <person name="Wittwer M."/>
        </authorList>
    </citation>
    <scope>NUCLEOTIDE SEQUENCE [LARGE SCALE GENOMIC DNA]</scope>
    <source>
        <strain evidence="6 7">ATCC 30569</strain>
    </source>
</reference>
<comment type="caution">
    <text evidence="6">The sequence shown here is derived from an EMBL/GenBank/DDBJ whole genome shotgun (WGS) entry which is preliminary data.</text>
</comment>
<feature type="coiled-coil region" evidence="3">
    <location>
        <begin position="742"/>
        <end position="776"/>
    </location>
</feature>
<evidence type="ECO:0000259" key="5">
    <source>
        <dbReference type="PROSITE" id="PS50089"/>
    </source>
</evidence>
<dbReference type="Pfam" id="PF23419">
    <property type="entry name" value="WD40_RFWD3"/>
    <property type="match status" value="1"/>
</dbReference>
<dbReference type="PANTHER" id="PTHR13238">
    <property type="entry name" value="PROTEIN C21ORF59"/>
    <property type="match status" value="1"/>
</dbReference>